<feature type="compositionally biased region" description="Basic and acidic residues" evidence="1">
    <location>
        <begin position="127"/>
        <end position="142"/>
    </location>
</feature>
<proteinExistence type="predicted"/>
<accession>A0AAV0HK78</accession>
<reference evidence="2" key="1">
    <citation type="submission" date="2022-08" db="EMBL/GenBank/DDBJ databases">
        <authorList>
            <person name="Gutierrez-Valencia J."/>
        </authorList>
    </citation>
    <scope>NUCLEOTIDE SEQUENCE</scope>
</reference>
<sequence length="227" mass="25267">MGGKGVRRREKNYRAAHGGDSRLPPPPDASNHDAVPSKLRQLMNFASTLHKGPHNLPSPTEDSQGRSKRRKGSGAVEAHQVATTSRNEQGNMDSDGVEAGKGKKKSKKRKRNQVKDLRFETLVGNTKTKEKRKERTKKYLEAKKKKKHHRSGTEEETADFPGKENVKFGDVVQAPPKLSVLPKGAKKVIEASQERIRLQAIEAYRKRKAWISRPGLQLPSAAPTTMP</sequence>
<organism evidence="2 3">
    <name type="scientific">Linum tenue</name>
    <dbReference type="NCBI Taxonomy" id="586396"/>
    <lineage>
        <taxon>Eukaryota</taxon>
        <taxon>Viridiplantae</taxon>
        <taxon>Streptophyta</taxon>
        <taxon>Embryophyta</taxon>
        <taxon>Tracheophyta</taxon>
        <taxon>Spermatophyta</taxon>
        <taxon>Magnoliopsida</taxon>
        <taxon>eudicotyledons</taxon>
        <taxon>Gunneridae</taxon>
        <taxon>Pentapetalae</taxon>
        <taxon>rosids</taxon>
        <taxon>fabids</taxon>
        <taxon>Malpighiales</taxon>
        <taxon>Linaceae</taxon>
        <taxon>Linum</taxon>
    </lineage>
</organism>
<dbReference type="AlphaFoldDB" id="A0AAV0HK78"/>
<name>A0AAV0HK78_9ROSI</name>
<feature type="region of interest" description="Disordered" evidence="1">
    <location>
        <begin position="1"/>
        <end position="161"/>
    </location>
</feature>
<evidence type="ECO:0000256" key="1">
    <source>
        <dbReference type="SAM" id="MobiDB-lite"/>
    </source>
</evidence>
<feature type="compositionally biased region" description="Basic residues" evidence="1">
    <location>
        <begin position="102"/>
        <end position="112"/>
    </location>
</feature>
<dbReference type="Proteomes" id="UP001154282">
    <property type="component" value="Unassembled WGS sequence"/>
</dbReference>
<keyword evidence="3" id="KW-1185">Reference proteome</keyword>
<dbReference type="PANTHER" id="PTHR37218">
    <property type="entry name" value="COILED-COIL PROTEIN"/>
    <property type="match status" value="1"/>
</dbReference>
<gene>
    <name evidence="2" type="ORF">LITE_LOCUS4823</name>
</gene>
<evidence type="ECO:0000313" key="2">
    <source>
        <dbReference type="EMBL" id="CAI0385541.1"/>
    </source>
</evidence>
<comment type="caution">
    <text evidence="2">The sequence shown here is derived from an EMBL/GenBank/DDBJ whole genome shotgun (WGS) entry which is preliminary data.</text>
</comment>
<protein>
    <submittedName>
        <fullName evidence="2">Uncharacterized protein</fullName>
    </submittedName>
</protein>
<feature type="compositionally biased region" description="Basic residues" evidence="1">
    <location>
        <begin position="1"/>
        <end position="11"/>
    </location>
</feature>
<dbReference type="PANTHER" id="PTHR37218:SF2">
    <property type="entry name" value="COILED-COIL PROTEIN"/>
    <property type="match status" value="1"/>
</dbReference>
<feature type="compositionally biased region" description="Polar residues" evidence="1">
    <location>
        <begin position="81"/>
        <end position="92"/>
    </location>
</feature>
<evidence type="ECO:0000313" key="3">
    <source>
        <dbReference type="Proteomes" id="UP001154282"/>
    </source>
</evidence>
<dbReference type="EMBL" id="CAMGYJ010000002">
    <property type="protein sequence ID" value="CAI0385541.1"/>
    <property type="molecule type" value="Genomic_DNA"/>
</dbReference>